<dbReference type="InterPro" id="IPR025969">
    <property type="entry name" value="ABA_GPCR_dom"/>
</dbReference>
<name>H0ESW5_GLAL7</name>
<dbReference type="PANTHER" id="PTHR15948:SF0">
    <property type="entry name" value="GOLGI PH REGULATOR A-RELATED"/>
    <property type="match status" value="1"/>
</dbReference>
<protein>
    <submittedName>
        <fullName evidence="3">Putative Golgi pH regulator</fullName>
    </submittedName>
</protein>
<organism evidence="3 4">
    <name type="scientific">Glarea lozoyensis (strain ATCC 74030 / MF5533)</name>
    <dbReference type="NCBI Taxonomy" id="1104152"/>
    <lineage>
        <taxon>Eukaryota</taxon>
        <taxon>Fungi</taxon>
        <taxon>Dikarya</taxon>
        <taxon>Ascomycota</taxon>
        <taxon>Pezizomycotina</taxon>
        <taxon>Leotiomycetes</taxon>
        <taxon>Helotiales</taxon>
        <taxon>Helotiaceae</taxon>
        <taxon>Glarea</taxon>
    </lineage>
</organism>
<feature type="transmembrane region" description="Helical" evidence="1">
    <location>
        <begin position="67"/>
        <end position="85"/>
    </location>
</feature>
<feature type="transmembrane region" description="Helical" evidence="1">
    <location>
        <begin position="135"/>
        <end position="152"/>
    </location>
</feature>
<dbReference type="InterPro" id="IPR015672">
    <property type="entry name" value="GPHR/GTG"/>
</dbReference>
<accession>H0ESW5</accession>
<dbReference type="PANTHER" id="PTHR15948">
    <property type="entry name" value="G-PROTEIN COUPLED RECEPTOR 89-RELATED"/>
    <property type="match status" value="1"/>
</dbReference>
<sequence>MNETPTEGFMNKVLGSIRGSPDTQELKALQLEISGLESMGSSLSASLSLLQNRLSFNRRASSPLGKLLLTPTAYAFSIYCIFRILSTTITTLQRTFLPSPDSLTSSTTDPINRMLSLLAKHVDPSLDQLAWSRQISFLLSGLILLASFNSVLQTFHMLTKLSPSILYHAQTNLALLVAQISATYVISSALLLRTKYLTYLQ</sequence>
<dbReference type="HOGENOM" id="CLU_1360524_0_0_1"/>
<evidence type="ECO:0000259" key="2">
    <source>
        <dbReference type="Pfam" id="PF12430"/>
    </source>
</evidence>
<evidence type="ECO:0000256" key="1">
    <source>
        <dbReference type="SAM" id="Phobius"/>
    </source>
</evidence>
<evidence type="ECO:0000313" key="4">
    <source>
        <dbReference type="Proteomes" id="UP000005446"/>
    </source>
</evidence>
<dbReference type="Pfam" id="PF12430">
    <property type="entry name" value="ABA_GPCR"/>
    <property type="match status" value="1"/>
</dbReference>
<keyword evidence="1" id="KW-0472">Membrane</keyword>
<keyword evidence="4" id="KW-1185">Reference proteome</keyword>
<keyword evidence="1" id="KW-1133">Transmembrane helix</keyword>
<evidence type="ECO:0000313" key="3">
    <source>
        <dbReference type="EMBL" id="EHK98363.1"/>
    </source>
</evidence>
<dbReference type="EMBL" id="AGUE01000155">
    <property type="protein sequence ID" value="EHK98363.1"/>
    <property type="molecule type" value="Genomic_DNA"/>
</dbReference>
<feature type="domain" description="Abscisic acid G-protein coupled receptor-like" evidence="2">
    <location>
        <begin position="59"/>
        <end position="194"/>
    </location>
</feature>
<comment type="caution">
    <text evidence="3">The sequence shown here is derived from an EMBL/GenBank/DDBJ whole genome shotgun (WGS) entry which is preliminary data.</text>
</comment>
<dbReference type="AlphaFoldDB" id="H0ESW5"/>
<feature type="transmembrane region" description="Helical" evidence="1">
    <location>
        <begin position="173"/>
        <end position="192"/>
    </location>
</feature>
<keyword evidence="1" id="KW-0812">Transmembrane</keyword>
<proteinExistence type="predicted"/>
<dbReference type="OrthoDB" id="264392at2759"/>
<reference evidence="3 4" key="1">
    <citation type="journal article" date="2012" name="Eukaryot. Cell">
        <title>Genome sequence of the fungus Glarea lozoyensis: the first genome sequence of a species from the Helotiaceae family.</title>
        <authorList>
            <person name="Youssar L."/>
            <person name="Gruening B.A."/>
            <person name="Erxleben A."/>
            <person name="Guenther S."/>
            <person name="Huettel W."/>
        </authorList>
    </citation>
    <scope>NUCLEOTIDE SEQUENCE [LARGE SCALE GENOMIC DNA]</scope>
    <source>
        <strain evidence="4">ATCC 74030 / MF5533</strain>
    </source>
</reference>
<dbReference type="InParanoid" id="H0ESW5"/>
<dbReference type="Proteomes" id="UP000005446">
    <property type="component" value="Unassembled WGS sequence"/>
</dbReference>
<gene>
    <name evidence="3" type="ORF">M7I_5837</name>
</gene>